<name>A0A2N5VJY6_9BASI</name>
<accession>A0A2N5VJY6</accession>
<dbReference type="EMBL" id="PGCI01000011">
    <property type="protein sequence ID" value="PLW50303.1"/>
    <property type="molecule type" value="Genomic_DNA"/>
</dbReference>
<dbReference type="AlphaFoldDB" id="A0A2N5VJY6"/>
<feature type="region of interest" description="Disordered" evidence="1">
    <location>
        <begin position="38"/>
        <end position="70"/>
    </location>
</feature>
<protein>
    <submittedName>
        <fullName evidence="2">Uncharacterized protein</fullName>
    </submittedName>
</protein>
<organism evidence="2 3">
    <name type="scientific">Puccinia coronata f. sp. avenae</name>
    <dbReference type="NCBI Taxonomy" id="200324"/>
    <lineage>
        <taxon>Eukaryota</taxon>
        <taxon>Fungi</taxon>
        <taxon>Dikarya</taxon>
        <taxon>Basidiomycota</taxon>
        <taxon>Pucciniomycotina</taxon>
        <taxon>Pucciniomycetes</taxon>
        <taxon>Pucciniales</taxon>
        <taxon>Pucciniaceae</taxon>
        <taxon>Puccinia</taxon>
    </lineage>
</organism>
<reference evidence="2 3" key="1">
    <citation type="submission" date="2017-11" db="EMBL/GenBank/DDBJ databases">
        <title>De novo assembly and phasing of dikaryotic genomes from two isolates of Puccinia coronata f. sp. avenae, the causal agent of oat crown rust.</title>
        <authorList>
            <person name="Miller M.E."/>
            <person name="Zhang Y."/>
            <person name="Omidvar V."/>
            <person name="Sperschneider J."/>
            <person name="Schwessinger B."/>
            <person name="Raley C."/>
            <person name="Palmer J.M."/>
            <person name="Garnica D."/>
            <person name="Upadhyaya N."/>
            <person name="Rathjen J."/>
            <person name="Taylor J.M."/>
            <person name="Park R.F."/>
            <person name="Dodds P.N."/>
            <person name="Hirsch C.D."/>
            <person name="Kianian S.F."/>
            <person name="Figueroa M."/>
        </authorList>
    </citation>
    <scope>NUCLEOTIDE SEQUENCE [LARGE SCALE GENOMIC DNA]</scope>
    <source>
        <strain evidence="2">12SD80</strain>
    </source>
</reference>
<proteinExistence type="predicted"/>
<dbReference type="Proteomes" id="UP000235392">
    <property type="component" value="Unassembled WGS sequence"/>
</dbReference>
<gene>
    <name evidence="2" type="ORF">PCASD_01665</name>
</gene>
<sequence length="97" mass="10527">MYQPSTRDVSPPNGRYVPAINQGGLPSQWPGGLPAQCSVSTGHQSGRTSCPMTDMHRPSTRDVSLPNGRYRPLIREVSPPNRQEAAIQLYQGAAVLL</sequence>
<evidence type="ECO:0000313" key="3">
    <source>
        <dbReference type="Proteomes" id="UP000235392"/>
    </source>
</evidence>
<feature type="compositionally biased region" description="Polar residues" evidence="1">
    <location>
        <begin position="38"/>
        <end position="51"/>
    </location>
</feature>
<evidence type="ECO:0000313" key="2">
    <source>
        <dbReference type="EMBL" id="PLW50303.1"/>
    </source>
</evidence>
<evidence type="ECO:0000256" key="1">
    <source>
        <dbReference type="SAM" id="MobiDB-lite"/>
    </source>
</evidence>
<comment type="caution">
    <text evidence="2">The sequence shown here is derived from an EMBL/GenBank/DDBJ whole genome shotgun (WGS) entry which is preliminary data.</text>
</comment>